<dbReference type="InterPro" id="IPR018187">
    <property type="entry name" value="Asp/Glu_racemase_AS_1"/>
</dbReference>
<evidence type="ECO:0000256" key="12">
    <source>
        <dbReference type="ARBA" id="ARBA00023136"/>
    </source>
</evidence>
<evidence type="ECO:0000256" key="5">
    <source>
        <dbReference type="ARBA" id="ARBA00012286"/>
    </source>
</evidence>
<evidence type="ECO:0000256" key="13">
    <source>
        <dbReference type="ARBA" id="ARBA00029916"/>
    </source>
</evidence>
<dbReference type="Pfam" id="PF20979">
    <property type="entry name" value="Arginosuc_syn_C"/>
    <property type="match status" value="1"/>
</dbReference>
<dbReference type="InterPro" id="IPR048268">
    <property type="entry name" value="Arginosuc_syn_C"/>
</dbReference>
<evidence type="ECO:0000259" key="14">
    <source>
        <dbReference type="PROSITE" id="PS51123"/>
    </source>
</evidence>
<dbReference type="PRINTS" id="PR01021">
    <property type="entry name" value="OMPADOMAIN"/>
</dbReference>
<dbReference type="InterPro" id="IPR006665">
    <property type="entry name" value="OmpA-like"/>
</dbReference>
<feature type="domain" description="OmpA-like" evidence="14">
    <location>
        <begin position="150"/>
        <end position="267"/>
    </location>
</feature>
<dbReference type="NCBIfam" id="TIGR00032">
    <property type="entry name" value="argG"/>
    <property type="match status" value="1"/>
</dbReference>
<protein>
    <recommendedName>
        <fullName evidence="13">Citrulline--aspartate ligase</fullName>
        <ecNumber evidence="6">5.1.1.3</ecNumber>
        <ecNumber evidence="5">6.3.4.5</ecNumber>
    </recommendedName>
</protein>
<dbReference type="EC" id="5.1.1.3" evidence="6"/>
<dbReference type="GO" id="GO:0004055">
    <property type="term" value="F:argininosuccinate synthase activity"/>
    <property type="evidence" value="ECO:0007669"/>
    <property type="project" value="UniProtKB-EC"/>
</dbReference>
<evidence type="ECO:0000256" key="3">
    <source>
        <dbReference type="ARBA" id="ARBA00004967"/>
    </source>
</evidence>
<dbReference type="PRINTS" id="PR01023">
    <property type="entry name" value="NAFLGMOTY"/>
</dbReference>
<keyword evidence="10" id="KW-0547">Nucleotide-binding</keyword>
<name>A0A812IRJ5_SYMPI</name>
<dbReference type="CDD" id="cd07185">
    <property type="entry name" value="OmpA_C-like"/>
    <property type="match status" value="1"/>
</dbReference>
<dbReference type="GO" id="GO:0005524">
    <property type="term" value="F:ATP binding"/>
    <property type="evidence" value="ECO:0007669"/>
    <property type="project" value="UniProtKB-KW"/>
</dbReference>
<dbReference type="InterPro" id="IPR001518">
    <property type="entry name" value="Arginosuc_synth"/>
</dbReference>
<dbReference type="GO" id="GO:0005737">
    <property type="term" value="C:cytoplasm"/>
    <property type="evidence" value="ECO:0007669"/>
    <property type="project" value="TreeGrafter"/>
</dbReference>
<comment type="catalytic activity">
    <reaction evidence="1">
        <text>L-glutamate = D-glutamate</text>
        <dbReference type="Rhea" id="RHEA:12813"/>
        <dbReference type="ChEBI" id="CHEBI:29985"/>
        <dbReference type="ChEBI" id="CHEBI:29986"/>
        <dbReference type="EC" id="5.1.1.3"/>
    </reaction>
</comment>
<dbReference type="PROSITE" id="PS00565">
    <property type="entry name" value="ARGININOSUCCIN_SYN_2"/>
    <property type="match status" value="1"/>
</dbReference>
<comment type="subunit">
    <text evidence="4">Homotetramer.</text>
</comment>
<evidence type="ECO:0000313" key="16">
    <source>
        <dbReference type="Proteomes" id="UP000649617"/>
    </source>
</evidence>
<dbReference type="Pfam" id="PF18393">
    <property type="entry name" value="MotY_N"/>
    <property type="match status" value="1"/>
</dbReference>
<accession>A0A812IRJ5</accession>
<dbReference type="PANTHER" id="PTHR11587:SF2">
    <property type="entry name" value="ARGININOSUCCINATE SYNTHASE"/>
    <property type="match status" value="1"/>
</dbReference>
<dbReference type="InterPro" id="IPR004391">
    <property type="entry name" value="Glu_race"/>
</dbReference>
<dbReference type="GO" id="GO:0016020">
    <property type="term" value="C:membrane"/>
    <property type="evidence" value="ECO:0007669"/>
    <property type="project" value="UniProtKB-SubCell"/>
</dbReference>
<dbReference type="InterPro" id="IPR023434">
    <property type="entry name" value="Arginosuc_synth_type_1_subfam"/>
</dbReference>
<keyword evidence="7" id="KW-0055">Arginine biosynthesis</keyword>
<dbReference type="NCBIfam" id="TIGR00067">
    <property type="entry name" value="glut_race"/>
    <property type="match status" value="1"/>
</dbReference>
<evidence type="ECO:0000256" key="8">
    <source>
        <dbReference type="ARBA" id="ARBA00022598"/>
    </source>
</evidence>
<dbReference type="GO" id="GO:0000050">
    <property type="term" value="P:urea cycle"/>
    <property type="evidence" value="ECO:0007669"/>
    <property type="project" value="TreeGrafter"/>
</dbReference>
<dbReference type="InterPro" id="IPR001920">
    <property type="entry name" value="Asp/Glu_race"/>
</dbReference>
<dbReference type="GO" id="GO:0006526">
    <property type="term" value="P:L-arginine biosynthetic process"/>
    <property type="evidence" value="ECO:0007669"/>
    <property type="project" value="UniProtKB-UniPathway"/>
</dbReference>
<evidence type="ECO:0000256" key="7">
    <source>
        <dbReference type="ARBA" id="ARBA00022571"/>
    </source>
</evidence>
<dbReference type="Gene3D" id="1.20.5.470">
    <property type="entry name" value="Single helix bin"/>
    <property type="match status" value="1"/>
</dbReference>
<dbReference type="SUPFAM" id="SSF52402">
    <property type="entry name" value="Adenine nucleotide alpha hydrolases-like"/>
    <property type="match status" value="1"/>
</dbReference>
<dbReference type="EMBL" id="CAJNIZ010000001">
    <property type="protein sequence ID" value="CAE7149258.1"/>
    <property type="molecule type" value="Genomic_DNA"/>
</dbReference>
<evidence type="ECO:0000256" key="6">
    <source>
        <dbReference type="ARBA" id="ARBA00013090"/>
    </source>
</evidence>
<dbReference type="CDD" id="cd01999">
    <property type="entry name" value="ASS"/>
    <property type="match status" value="1"/>
</dbReference>
<dbReference type="GO" id="GO:0000053">
    <property type="term" value="P:argininosuccinate metabolic process"/>
    <property type="evidence" value="ECO:0007669"/>
    <property type="project" value="TreeGrafter"/>
</dbReference>
<dbReference type="Proteomes" id="UP000649617">
    <property type="component" value="Unassembled WGS sequence"/>
</dbReference>
<keyword evidence="11" id="KW-0067">ATP-binding</keyword>
<proteinExistence type="inferred from homology"/>
<dbReference type="Gene3D" id="3.40.50.620">
    <property type="entry name" value="HUPs"/>
    <property type="match status" value="1"/>
</dbReference>
<dbReference type="SUPFAM" id="SSF53681">
    <property type="entry name" value="Aspartate/glutamate racemase"/>
    <property type="match status" value="2"/>
</dbReference>
<keyword evidence="12" id="KW-0472">Membrane</keyword>
<dbReference type="InterPro" id="IPR041544">
    <property type="entry name" value="MotY_N"/>
</dbReference>
<dbReference type="EC" id="6.3.4.5" evidence="5"/>
<dbReference type="FunFam" id="3.90.1260.10:FF:000007">
    <property type="entry name" value="Argininosuccinate synthase"/>
    <property type="match status" value="1"/>
</dbReference>
<dbReference type="Pfam" id="PF00691">
    <property type="entry name" value="OmpA"/>
    <property type="match status" value="1"/>
</dbReference>
<dbReference type="PROSITE" id="PS00923">
    <property type="entry name" value="ASP_GLU_RACEMASE_1"/>
    <property type="match status" value="1"/>
</dbReference>
<evidence type="ECO:0000256" key="1">
    <source>
        <dbReference type="ARBA" id="ARBA00001602"/>
    </source>
</evidence>
<keyword evidence="16" id="KW-1185">Reference proteome</keyword>
<evidence type="ECO:0000313" key="15">
    <source>
        <dbReference type="EMBL" id="CAE7149258.1"/>
    </source>
</evidence>
<keyword evidence="9" id="KW-0028">Amino-acid biosynthesis</keyword>
<dbReference type="SUPFAM" id="SSF69864">
    <property type="entry name" value="Argininosuccinate synthetase, C-terminal domain"/>
    <property type="match status" value="1"/>
</dbReference>
<dbReference type="FunFam" id="3.40.50.620:FF:000019">
    <property type="entry name" value="Argininosuccinate synthase"/>
    <property type="match status" value="1"/>
</dbReference>
<sequence length="921" mass="100294">MVIRFAPAWDEGWQHSERQGTCILALPIVAYGEARFVADGIEPTGFELQANKDMHKAGALSVRSYAPSWHPEAPARQALGRMTHIEGGGAVARTALASDMLLALQQGLHLELAGTAWFNDGSEVSIELAAINMRSEFASFLACAQTNIKVAWHTLSRTRITYDVAQHQLNDNGRRQLRALAQYVLQDPAVDKVFVDGHTDNNGSDLANLKLAEARATEVATYLQNQGLRAEQVVVRFHGAAYPVADNKTAQGRAQNRRTTVRLERQSSAQLETYNAEVVTFTADIGQGEEVEPARAKAKAMGVKEIFIEDLTEDFVANYVYPMFRANTVYEGEYLLGTSIARPLITRRLVEIARQTGAQAVAHGATGKGNDQVRFEMGAYALDPDIKVIAPWRDWDLNSREALMDFCEKHQIPVDYQRGANKSPYSMDANLLHISYEGGGLEDPAAPADEDMWRWTVAPEDAPDEPEWLEIEYERGDPIALNGQALTPGAMLRTLNELGGKHGVGRSDLVENRYVGMKSRGCYETPGGTILLKSHRAIESITLDREVAHLKDEMMPRYANMIYNGYWWSPERKVLQALIDESQIPVNGNVSLKLYKGSVSVVGRSSQSDSLYDADVVTFEDDQGAYNQADAGGFIKLNALRLRLGAKRGVFDSGMGGLTVLAALRKHLPAENFVYLGDTARLPYGTKSPATVTRYASAAATTLVDRGVKALVIACNTASAFALQALQKQFAPLPVFGVVEPGAQAAALAARQAADGSGVLVLATESTINGGAYQRALMTMLAGQPVYGRACPLWVTLAEQGPVDRQFVQTVLAHSLRGFTISGPSTVLLGCTHFPVFQPLLQTLFDEVTASGERDGAVIIVDSADTTARWVVNQLHTQDLVLPTHARGEVEYLATDGVPRFKSVGGYFLGSPIDAVELVDL</sequence>
<comment type="pathway">
    <text evidence="3">Amino-acid biosynthesis; L-arginine biosynthesis; L-arginine from L-ornithine and carbamoyl phosphate: step 2/3.</text>
</comment>
<dbReference type="HAMAP" id="MF_00005">
    <property type="entry name" value="Arg_succ_synth_type1"/>
    <property type="match status" value="1"/>
</dbReference>
<dbReference type="Pfam" id="PF00764">
    <property type="entry name" value="Arginosuc_synth"/>
    <property type="match status" value="1"/>
</dbReference>
<dbReference type="Gene3D" id="2.60.40.2540">
    <property type="match status" value="1"/>
</dbReference>
<dbReference type="HAMAP" id="MF_00258">
    <property type="entry name" value="Glu_racemase"/>
    <property type="match status" value="1"/>
</dbReference>
<dbReference type="InterPro" id="IPR015942">
    <property type="entry name" value="Asp/Glu/hydantoin_racemase"/>
</dbReference>
<reference evidence="15" key="1">
    <citation type="submission" date="2021-02" db="EMBL/GenBank/DDBJ databases">
        <authorList>
            <person name="Dougan E. K."/>
            <person name="Rhodes N."/>
            <person name="Thang M."/>
            <person name="Chan C."/>
        </authorList>
    </citation>
    <scope>NUCLEOTIDE SEQUENCE</scope>
</reference>
<dbReference type="InterPro" id="IPR048267">
    <property type="entry name" value="Arginosuc_syn_N"/>
</dbReference>
<dbReference type="GO" id="GO:0008881">
    <property type="term" value="F:glutamate racemase activity"/>
    <property type="evidence" value="ECO:0007669"/>
    <property type="project" value="UniProtKB-EC"/>
</dbReference>
<dbReference type="InterPro" id="IPR014729">
    <property type="entry name" value="Rossmann-like_a/b/a_fold"/>
</dbReference>
<dbReference type="NCBIfam" id="NF001770">
    <property type="entry name" value="PRK00509.1"/>
    <property type="match status" value="1"/>
</dbReference>
<evidence type="ECO:0000256" key="2">
    <source>
        <dbReference type="ARBA" id="ARBA00004370"/>
    </source>
</evidence>
<gene>
    <name evidence="15" type="primary">argG</name>
    <name evidence="15" type="ORF">SPIL2461_LOCUS104</name>
</gene>
<dbReference type="InterPro" id="IPR006664">
    <property type="entry name" value="OMP_bac"/>
</dbReference>
<dbReference type="UniPathway" id="UPA00068">
    <property type="reaction ID" value="UER00113"/>
</dbReference>
<evidence type="ECO:0000256" key="11">
    <source>
        <dbReference type="ARBA" id="ARBA00022840"/>
    </source>
</evidence>
<keyword evidence="8" id="KW-0436">Ligase</keyword>
<comment type="caution">
    <text evidence="15">The sequence shown here is derived from an EMBL/GenBank/DDBJ whole genome shotgun (WGS) entry which is preliminary data.</text>
</comment>
<evidence type="ECO:0000256" key="10">
    <source>
        <dbReference type="ARBA" id="ARBA00022741"/>
    </source>
</evidence>
<evidence type="ECO:0000256" key="9">
    <source>
        <dbReference type="ARBA" id="ARBA00022605"/>
    </source>
</evidence>
<dbReference type="OrthoDB" id="1688907at2759"/>
<organism evidence="15 16">
    <name type="scientific">Symbiodinium pilosum</name>
    <name type="common">Dinoflagellate</name>
    <dbReference type="NCBI Taxonomy" id="2952"/>
    <lineage>
        <taxon>Eukaryota</taxon>
        <taxon>Sar</taxon>
        <taxon>Alveolata</taxon>
        <taxon>Dinophyceae</taxon>
        <taxon>Suessiales</taxon>
        <taxon>Symbiodiniaceae</taxon>
        <taxon>Symbiodinium</taxon>
    </lineage>
</organism>
<dbReference type="PANTHER" id="PTHR11587">
    <property type="entry name" value="ARGININOSUCCINATE SYNTHASE"/>
    <property type="match status" value="1"/>
</dbReference>
<dbReference type="SUPFAM" id="SSF103088">
    <property type="entry name" value="OmpA-like"/>
    <property type="match status" value="1"/>
</dbReference>
<evidence type="ECO:0000256" key="4">
    <source>
        <dbReference type="ARBA" id="ARBA00011881"/>
    </source>
</evidence>
<comment type="subcellular location">
    <subcellularLocation>
        <location evidence="2">Membrane</location>
    </subcellularLocation>
</comment>
<dbReference type="InterPro" id="IPR024074">
    <property type="entry name" value="AS_cat/multimer_dom_body"/>
</dbReference>
<dbReference type="Gene3D" id="3.90.1260.10">
    <property type="entry name" value="Argininosuccinate synthetase, chain A, domain 2"/>
    <property type="match status" value="1"/>
</dbReference>
<dbReference type="Gene3D" id="3.30.1330.60">
    <property type="entry name" value="OmpA-like domain"/>
    <property type="match status" value="1"/>
</dbReference>
<dbReference type="Gene3D" id="3.40.50.1860">
    <property type="match status" value="2"/>
</dbReference>
<dbReference type="PROSITE" id="PS51123">
    <property type="entry name" value="OMPA_2"/>
    <property type="match status" value="1"/>
</dbReference>
<dbReference type="InterPro" id="IPR036737">
    <property type="entry name" value="OmpA-like_sf"/>
</dbReference>
<dbReference type="AlphaFoldDB" id="A0A812IRJ5"/>
<dbReference type="Pfam" id="PF01177">
    <property type="entry name" value="Asp_Glu_race"/>
    <property type="match status" value="1"/>
</dbReference>
<dbReference type="InterPro" id="IPR018223">
    <property type="entry name" value="Arginosuc_synth_CS"/>
</dbReference>